<dbReference type="PANTHER" id="PTHR32248">
    <property type="entry name" value="RNA POLYMERASE SIGMA-54 FACTOR"/>
    <property type="match status" value="1"/>
</dbReference>
<feature type="domain" description="RNA polymerase sigma factor 54 DNA-binding" evidence="9">
    <location>
        <begin position="300"/>
        <end position="455"/>
    </location>
</feature>
<evidence type="ECO:0000256" key="6">
    <source>
        <dbReference type="ARBA" id="ARBA00023082"/>
    </source>
</evidence>
<evidence type="ECO:0000313" key="11">
    <source>
        <dbReference type="EMBL" id="MCU6790416.1"/>
    </source>
</evidence>
<evidence type="ECO:0000256" key="5">
    <source>
        <dbReference type="ARBA" id="ARBA00023015"/>
    </source>
</evidence>
<dbReference type="InterPro" id="IPR007634">
    <property type="entry name" value="RNA_pol_sigma_54_DNA-bd"/>
</dbReference>
<evidence type="ECO:0000256" key="8">
    <source>
        <dbReference type="ARBA" id="ARBA00023163"/>
    </source>
</evidence>
<keyword evidence="5" id="KW-0805">Transcription regulation</keyword>
<dbReference type="InterPro" id="IPR000394">
    <property type="entry name" value="RNA_pol_sigma_54"/>
</dbReference>
<reference evidence="11 12" key="1">
    <citation type="journal article" date="2021" name="ISME Commun">
        <title>Automated analysis of genomic sequences facilitates high-throughput and comprehensive description of bacteria.</title>
        <authorList>
            <person name="Hitch T.C.A."/>
        </authorList>
    </citation>
    <scope>NUCLEOTIDE SEQUENCE [LARGE SCALE GENOMIC DNA]</scope>
    <source>
        <strain evidence="11 12">Sanger_34</strain>
    </source>
</reference>
<evidence type="ECO:0000256" key="7">
    <source>
        <dbReference type="ARBA" id="ARBA00023125"/>
    </source>
</evidence>
<sequence length="458" mass="52562">MLQSQIHCQQQILSAEMRQSLKILQLPMAGLQAELIQFAEENPMVDLDQFYKDWQNGDSNSLMTFCEDFSGSIFETVIPSRQAANENDSAQIADGGSIQHQETFSEYVKEQLPQILKYLPFRYATWCEYIIDSLDHRGYLDEPLDLLASFMGSSVEEATQALYAVQSLDPTGVGARSLEECLILQLVHSPYFNKYTLNIIQDYLPLLAKGNIEKISKDLKIPFAEAQRYCQVIQAFNPIPSNGFLQSRDLPVYIIPDAAVEIQGQEITVFYNQRALPKIAPLPEYLAIIEQQKTTKLGAYLKDQNHRIIRMQQDLERRESTLIKMIRFILDRQKEYLLGQVPAPVPLSVQEIAQELHFHQSTISRGIQDKYIFFSGHTVPLREFVSGKVGNGAPVNKRMLKICFDRIIDAEDKLHPLSDESLRRVLSSMDIEVSRRTVTEYRKEFDIPSAAYRKRKER</sequence>
<evidence type="ECO:0000256" key="4">
    <source>
        <dbReference type="ARBA" id="ARBA00022695"/>
    </source>
</evidence>
<keyword evidence="7" id="KW-0238">DNA-binding</keyword>
<dbReference type="InterPro" id="IPR038709">
    <property type="entry name" value="RpoN_core-bd_sf"/>
</dbReference>
<dbReference type="NCBIfam" id="TIGR02395">
    <property type="entry name" value="rpoN_sigma"/>
    <property type="match status" value="1"/>
</dbReference>
<protein>
    <submittedName>
        <fullName evidence="11">RNA polymerase factor sigma-54</fullName>
    </submittedName>
</protein>
<dbReference type="RefSeq" id="WP_262564866.1">
    <property type="nucleotide sequence ID" value="NZ_JAOQJE010000027.1"/>
</dbReference>
<dbReference type="PANTHER" id="PTHR32248:SF4">
    <property type="entry name" value="RNA POLYMERASE SIGMA-54 FACTOR"/>
    <property type="match status" value="1"/>
</dbReference>
<name>A0ABT2U887_9FIRM</name>
<dbReference type="InterPro" id="IPR007046">
    <property type="entry name" value="RNA_pol_sigma_54_core-bd"/>
</dbReference>
<evidence type="ECO:0000259" key="10">
    <source>
        <dbReference type="Pfam" id="PF04963"/>
    </source>
</evidence>
<dbReference type="PROSITE" id="PS50044">
    <property type="entry name" value="SIGMA54_3"/>
    <property type="match status" value="1"/>
</dbReference>
<organism evidence="11 12">
    <name type="scientific">Agathobaculum ammoniilyticum</name>
    <dbReference type="NCBI Taxonomy" id="2981778"/>
    <lineage>
        <taxon>Bacteria</taxon>
        <taxon>Bacillati</taxon>
        <taxon>Bacillota</taxon>
        <taxon>Clostridia</taxon>
        <taxon>Eubacteriales</taxon>
        <taxon>Butyricicoccaceae</taxon>
        <taxon>Agathobaculum</taxon>
    </lineage>
</organism>
<keyword evidence="6" id="KW-0731">Sigma factor</keyword>
<dbReference type="Gene3D" id="1.10.10.1330">
    <property type="entry name" value="RNA polymerase sigma-54 factor, core-binding domain"/>
    <property type="match status" value="1"/>
</dbReference>
<dbReference type="Gene3D" id="1.10.10.60">
    <property type="entry name" value="Homeodomain-like"/>
    <property type="match status" value="1"/>
</dbReference>
<comment type="caution">
    <text evidence="11">The sequence shown here is derived from an EMBL/GenBank/DDBJ whole genome shotgun (WGS) entry which is preliminary data.</text>
</comment>
<proteinExistence type="inferred from homology"/>
<comment type="similarity">
    <text evidence="1">Belongs to the sigma-54 factor family.</text>
</comment>
<accession>A0ABT2U887</accession>
<evidence type="ECO:0000313" key="12">
    <source>
        <dbReference type="Proteomes" id="UP001652397"/>
    </source>
</evidence>
<dbReference type="PROSITE" id="PS00717">
    <property type="entry name" value="SIGMA54_1"/>
    <property type="match status" value="1"/>
</dbReference>
<dbReference type="Proteomes" id="UP001652397">
    <property type="component" value="Unassembled WGS sequence"/>
</dbReference>
<keyword evidence="3" id="KW-0808">Transferase</keyword>
<dbReference type="PIRSF" id="PIRSF000774">
    <property type="entry name" value="RpoN"/>
    <property type="match status" value="1"/>
</dbReference>
<keyword evidence="4" id="KW-0548">Nucleotidyltransferase</keyword>
<dbReference type="Pfam" id="PF04963">
    <property type="entry name" value="Sigma54_CBD"/>
    <property type="match status" value="1"/>
</dbReference>
<dbReference type="EMBL" id="JAOQJE010000027">
    <property type="protein sequence ID" value="MCU6790416.1"/>
    <property type="molecule type" value="Genomic_DNA"/>
</dbReference>
<keyword evidence="2" id="KW-0240">DNA-directed RNA polymerase</keyword>
<evidence type="ECO:0000256" key="2">
    <source>
        <dbReference type="ARBA" id="ARBA00022478"/>
    </source>
</evidence>
<keyword evidence="12" id="KW-1185">Reference proteome</keyword>
<gene>
    <name evidence="11" type="primary">rpoN</name>
    <name evidence="11" type="ORF">OCV66_15185</name>
</gene>
<evidence type="ECO:0000256" key="1">
    <source>
        <dbReference type="ARBA" id="ARBA00008798"/>
    </source>
</evidence>
<dbReference type="Pfam" id="PF04552">
    <property type="entry name" value="Sigma54_DBD"/>
    <property type="match status" value="1"/>
</dbReference>
<evidence type="ECO:0000259" key="9">
    <source>
        <dbReference type="Pfam" id="PF04552"/>
    </source>
</evidence>
<evidence type="ECO:0000256" key="3">
    <source>
        <dbReference type="ARBA" id="ARBA00022679"/>
    </source>
</evidence>
<dbReference type="PRINTS" id="PR00045">
    <property type="entry name" value="SIGMA54FCT"/>
</dbReference>
<dbReference type="Pfam" id="PF00309">
    <property type="entry name" value="Sigma54_AID"/>
    <property type="match status" value="1"/>
</dbReference>
<feature type="domain" description="RNA polymerase sigma factor 54 core-binding" evidence="10">
    <location>
        <begin position="98"/>
        <end position="280"/>
    </location>
</feature>
<keyword evidence="8" id="KW-0804">Transcription</keyword>